<dbReference type="Proteomes" id="UP001501509">
    <property type="component" value="Unassembled WGS sequence"/>
</dbReference>
<proteinExistence type="predicted"/>
<gene>
    <name evidence="1" type="ORF">GCM10010411_22360</name>
</gene>
<accession>A0ABP6BWR8</accession>
<dbReference type="EMBL" id="BAAATD010000002">
    <property type="protein sequence ID" value="GAA2589007.1"/>
    <property type="molecule type" value="Genomic_DNA"/>
</dbReference>
<dbReference type="RefSeq" id="WP_344540225.1">
    <property type="nucleotide sequence ID" value="NZ_BAAATD010000002.1"/>
</dbReference>
<name>A0ABP6BWR8_9ACTN</name>
<evidence type="ECO:0000313" key="2">
    <source>
        <dbReference type="Proteomes" id="UP001501509"/>
    </source>
</evidence>
<comment type="caution">
    <text evidence="1">The sequence shown here is derived from an EMBL/GenBank/DDBJ whole genome shotgun (WGS) entry which is preliminary data.</text>
</comment>
<reference evidence="2" key="1">
    <citation type="journal article" date="2019" name="Int. J. Syst. Evol. Microbiol.">
        <title>The Global Catalogue of Microorganisms (GCM) 10K type strain sequencing project: providing services to taxonomists for standard genome sequencing and annotation.</title>
        <authorList>
            <consortium name="The Broad Institute Genomics Platform"/>
            <consortium name="The Broad Institute Genome Sequencing Center for Infectious Disease"/>
            <person name="Wu L."/>
            <person name="Ma J."/>
        </authorList>
    </citation>
    <scope>NUCLEOTIDE SEQUENCE [LARGE SCALE GENOMIC DNA]</scope>
    <source>
        <strain evidence="2">JCM 6833</strain>
    </source>
</reference>
<sequence length="126" mass="13827">MAAWVPVAAAGTIAVHPGAHAAVVRPALGQAGPISISNGWTQSFFTPSSQQMCFKAYKSGSGGTYNIEFREDLSGPFFDRIWTSPTYSGRAQACTPWYYRSQAWVYGSVTQRGVAGLVVDFWFYWN</sequence>
<evidence type="ECO:0000313" key="1">
    <source>
        <dbReference type="EMBL" id="GAA2589007.1"/>
    </source>
</evidence>
<organism evidence="1 2">
    <name type="scientific">Actinomadura fulvescens</name>
    <dbReference type="NCBI Taxonomy" id="46160"/>
    <lineage>
        <taxon>Bacteria</taxon>
        <taxon>Bacillati</taxon>
        <taxon>Actinomycetota</taxon>
        <taxon>Actinomycetes</taxon>
        <taxon>Streptosporangiales</taxon>
        <taxon>Thermomonosporaceae</taxon>
        <taxon>Actinomadura</taxon>
    </lineage>
</organism>
<keyword evidence="2" id="KW-1185">Reference proteome</keyword>
<protein>
    <submittedName>
        <fullName evidence="1">Uncharacterized protein</fullName>
    </submittedName>
</protein>